<dbReference type="EMBL" id="WIRE01000004">
    <property type="protein sequence ID" value="MQX54954.1"/>
    <property type="molecule type" value="Genomic_DNA"/>
</dbReference>
<dbReference type="PANTHER" id="PTHR10266">
    <property type="entry name" value="CYTOCHROME C1"/>
    <property type="match status" value="1"/>
</dbReference>
<evidence type="ECO:0000256" key="7">
    <source>
        <dbReference type="ARBA" id="ARBA00023136"/>
    </source>
</evidence>
<keyword evidence="3 9" id="KW-0812">Transmembrane</keyword>
<evidence type="ECO:0000256" key="10">
    <source>
        <dbReference type="SAM" id="SignalP"/>
    </source>
</evidence>
<dbReference type="GO" id="GO:0016020">
    <property type="term" value="C:membrane"/>
    <property type="evidence" value="ECO:0007669"/>
    <property type="project" value="UniProtKB-SubCell"/>
</dbReference>
<evidence type="ECO:0000256" key="3">
    <source>
        <dbReference type="ARBA" id="ARBA00022692"/>
    </source>
</evidence>
<evidence type="ECO:0000256" key="5">
    <source>
        <dbReference type="ARBA" id="ARBA00022989"/>
    </source>
</evidence>
<dbReference type="RefSeq" id="WP_153502499.1">
    <property type="nucleotide sequence ID" value="NZ_JBMZXE010000020.1"/>
</dbReference>
<name>A0A6N7M0I6_9GAMM</name>
<comment type="subcellular location">
    <subcellularLocation>
        <location evidence="1">Membrane</location>
    </subcellularLocation>
</comment>
<feature type="signal peptide" evidence="10">
    <location>
        <begin position="1"/>
        <end position="18"/>
    </location>
</feature>
<dbReference type="GO" id="GO:0046872">
    <property type="term" value="F:metal ion binding"/>
    <property type="evidence" value="ECO:0007669"/>
    <property type="project" value="UniProtKB-KW"/>
</dbReference>
<dbReference type="PRINTS" id="PR00603">
    <property type="entry name" value="CYTOCHROMEC1"/>
</dbReference>
<evidence type="ECO:0000256" key="1">
    <source>
        <dbReference type="ARBA" id="ARBA00004370"/>
    </source>
</evidence>
<dbReference type="Gene3D" id="1.10.760.10">
    <property type="entry name" value="Cytochrome c-like domain"/>
    <property type="match status" value="1"/>
</dbReference>
<feature type="transmembrane region" description="Helical" evidence="9">
    <location>
        <begin position="191"/>
        <end position="209"/>
    </location>
</feature>
<evidence type="ECO:0000313" key="13">
    <source>
        <dbReference type="Proteomes" id="UP000469421"/>
    </source>
</evidence>
<keyword evidence="5 9" id="KW-1133">Transmembrane helix</keyword>
<keyword evidence="2 8" id="KW-0349">Heme</keyword>
<accession>A0A6N7M0I6</accession>
<evidence type="ECO:0000256" key="4">
    <source>
        <dbReference type="ARBA" id="ARBA00022723"/>
    </source>
</evidence>
<organism evidence="12 13">
    <name type="scientific">Alcanivorax sediminis</name>
    <dbReference type="NCBI Taxonomy" id="2663008"/>
    <lineage>
        <taxon>Bacteria</taxon>
        <taxon>Pseudomonadati</taxon>
        <taxon>Pseudomonadota</taxon>
        <taxon>Gammaproteobacteria</taxon>
        <taxon>Oceanospirillales</taxon>
        <taxon>Alcanivoracaceae</taxon>
        <taxon>Alcanivorax</taxon>
    </lineage>
</organism>
<evidence type="ECO:0000313" key="12">
    <source>
        <dbReference type="EMBL" id="MQX54954.1"/>
    </source>
</evidence>
<comment type="cofactor">
    <cofactor evidence="8">
        <name>heme c</name>
        <dbReference type="ChEBI" id="CHEBI:61717"/>
    </cofactor>
    <text evidence="8">Binds 1 heme c group covalently per subunit.</text>
</comment>
<evidence type="ECO:0000259" key="11">
    <source>
        <dbReference type="PROSITE" id="PS51007"/>
    </source>
</evidence>
<dbReference type="SUPFAM" id="SSF46626">
    <property type="entry name" value="Cytochrome c"/>
    <property type="match status" value="1"/>
</dbReference>
<keyword evidence="10" id="KW-0732">Signal</keyword>
<dbReference type="Pfam" id="PF02167">
    <property type="entry name" value="Cytochrom_C1"/>
    <property type="match status" value="1"/>
</dbReference>
<dbReference type="PROSITE" id="PS51007">
    <property type="entry name" value="CYTC"/>
    <property type="match status" value="1"/>
</dbReference>
<dbReference type="GO" id="GO:0009055">
    <property type="term" value="F:electron transfer activity"/>
    <property type="evidence" value="ECO:0007669"/>
    <property type="project" value="InterPro"/>
</dbReference>
<dbReference type="AlphaFoldDB" id="A0A6N7M0I6"/>
<dbReference type="InterPro" id="IPR036909">
    <property type="entry name" value="Cyt_c-like_dom_sf"/>
</dbReference>
<evidence type="ECO:0000256" key="8">
    <source>
        <dbReference type="PIRSR" id="PIRSR602326-1"/>
    </source>
</evidence>
<dbReference type="InterPro" id="IPR009056">
    <property type="entry name" value="Cyt_c-like_dom"/>
</dbReference>
<keyword evidence="7 9" id="KW-0472">Membrane</keyword>
<comment type="caution">
    <text evidence="12">The sequence shown here is derived from an EMBL/GenBank/DDBJ whole genome shotgun (WGS) entry which is preliminary data.</text>
</comment>
<feature type="binding site" description="covalent" evidence="8">
    <location>
        <position position="150"/>
    </location>
    <ligand>
        <name>heme c</name>
        <dbReference type="ChEBI" id="CHEBI:61717"/>
    </ligand>
</feature>
<keyword evidence="6 8" id="KW-0408">Iron</keyword>
<feature type="binding site" description="covalent" evidence="8">
    <location>
        <position position="55"/>
    </location>
    <ligand>
        <name>heme c</name>
        <dbReference type="ChEBI" id="CHEBI:61717"/>
    </ligand>
</feature>
<dbReference type="GO" id="GO:0020037">
    <property type="term" value="F:heme binding"/>
    <property type="evidence" value="ECO:0007669"/>
    <property type="project" value="InterPro"/>
</dbReference>
<sequence>MKKLAVILFSCLPLVAFAAGGGNNEYVVKAPVNLQDKVSLQNGAKLFVNYCMGCHSLQYMRYSRMAEDLGISEELVMANLNFATEKFGDQMENAMPEAAAKKWFGTAPPDLTMVTRLRDSDWVYSYLINFYEDESRPFGYNNHVFPNVGMPHVMAGLEADLGEDEFKEAMGDITNFLTYTAEPVRLERERLGVYVLIFLGILLIPAYLLKKEYWKDVH</sequence>
<dbReference type="InterPro" id="IPR002326">
    <property type="entry name" value="Cyt_c1"/>
</dbReference>
<protein>
    <submittedName>
        <fullName evidence="12">Cytochrome c1</fullName>
    </submittedName>
</protein>
<evidence type="ECO:0000256" key="6">
    <source>
        <dbReference type="ARBA" id="ARBA00023004"/>
    </source>
</evidence>
<keyword evidence="13" id="KW-1185">Reference proteome</keyword>
<evidence type="ECO:0000256" key="2">
    <source>
        <dbReference type="ARBA" id="ARBA00022617"/>
    </source>
</evidence>
<reference evidence="12 13" key="1">
    <citation type="submission" date="2019-10" db="EMBL/GenBank/DDBJ databases">
        <title>Alcanivorax sp.PA15-N-34 draft genome sequence.</title>
        <authorList>
            <person name="Liao X."/>
            <person name="Shao Z."/>
        </authorList>
    </citation>
    <scope>NUCLEOTIDE SEQUENCE [LARGE SCALE GENOMIC DNA]</scope>
    <source>
        <strain evidence="12 13">PA15-N-34</strain>
    </source>
</reference>
<evidence type="ECO:0000256" key="9">
    <source>
        <dbReference type="SAM" id="Phobius"/>
    </source>
</evidence>
<gene>
    <name evidence="12" type="ORF">GFN93_17050</name>
</gene>
<feature type="domain" description="Cytochrome c" evidence="11">
    <location>
        <begin position="38"/>
        <end position="181"/>
    </location>
</feature>
<feature type="chain" id="PRO_5026770852" evidence="10">
    <location>
        <begin position="19"/>
        <end position="218"/>
    </location>
</feature>
<proteinExistence type="predicted"/>
<feature type="binding site" description="covalent" evidence="8">
    <location>
        <position position="54"/>
    </location>
    <ligand>
        <name>heme c</name>
        <dbReference type="ChEBI" id="CHEBI:61717"/>
    </ligand>
</feature>
<dbReference type="PANTHER" id="PTHR10266:SF3">
    <property type="entry name" value="CYTOCHROME C1, HEME PROTEIN, MITOCHONDRIAL"/>
    <property type="match status" value="1"/>
</dbReference>
<dbReference type="Proteomes" id="UP000469421">
    <property type="component" value="Unassembled WGS sequence"/>
</dbReference>
<feature type="binding site" description="covalent" evidence="8">
    <location>
        <position position="51"/>
    </location>
    <ligand>
        <name>heme c</name>
        <dbReference type="ChEBI" id="CHEBI:61717"/>
    </ligand>
</feature>
<keyword evidence="4 8" id="KW-0479">Metal-binding</keyword>